<dbReference type="PANTHER" id="PTHR32248:SF4">
    <property type="entry name" value="RNA POLYMERASE SIGMA-54 FACTOR"/>
    <property type="match status" value="1"/>
</dbReference>
<dbReference type="Gene3D" id="1.10.10.60">
    <property type="entry name" value="Homeodomain-like"/>
    <property type="match status" value="1"/>
</dbReference>
<keyword evidence="6" id="KW-0731">Sigma factor</keyword>
<evidence type="ECO:0000256" key="3">
    <source>
        <dbReference type="ARBA" id="ARBA00022679"/>
    </source>
</evidence>
<dbReference type="Proteomes" id="UP001575105">
    <property type="component" value="Unassembled WGS sequence"/>
</dbReference>
<keyword evidence="3" id="KW-0808">Transferase</keyword>
<dbReference type="InterPro" id="IPR007634">
    <property type="entry name" value="RNA_pol_sigma_54_DNA-bd"/>
</dbReference>
<dbReference type="NCBIfam" id="TIGR02395">
    <property type="entry name" value="rpoN_sigma"/>
    <property type="match status" value="1"/>
</dbReference>
<dbReference type="PRINTS" id="PR00045">
    <property type="entry name" value="SIGMA54FCT"/>
</dbReference>
<feature type="compositionally biased region" description="Basic and acidic residues" evidence="9">
    <location>
        <begin position="50"/>
        <end position="91"/>
    </location>
</feature>
<keyword evidence="13" id="KW-1185">Reference proteome</keyword>
<keyword evidence="7" id="KW-0238">DNA-binding</keyword>
<keyword evidence="2" id="KW-0240">DNA-directed RNA polymerase</keyword>
<accession>A0ABV4U371</accession>
<dbReference type="PROSITE" id="PS00718">
    <property type="entry name" value="SIGMA54_2"/>
    <property type="match status" value="1"/>
</dbReference>
<comment type="caution">
    <text evidence="12">The sequence shown here is derived from an EMBL/GenBank/DDBJ whole genome shotgun (WGS) entry which is preliminary data.</text>
</comment>
<keyword evidence="5" id="KW-0805">Transcription regulation</keyword>
<dbReference type="EMBL" id="JBGUBD010000004">
    <property type="protein sequence ID" value="MFA9477981.1"/>
    <property type="molecule type" value="Genomic_DNA"/>
</dbReference>
<evidence type="ECO:0000313" key="12">
    <source>
        <dbReference type="EMBL" id="MFA9477981.1"/>
    </source>
</evidence>
<dbReference type="InterPro" id="IPR038709">
    <property type="entry name" value="RpoN_core-bd_sf"/>
</dbReference>
<keyword evidence="4" id="KW-0548">Nucleotidyltransferase</keyword>
<evidence type="ECO:0000256" key="2">
    <source>
        <dbReference type="ARBA" id="ARBA00022478"/>
    </source>
</evidence>
<feature type="region of interest" description="Disordered" evidence="9">
    <location>
        <begin position="43"/>
        <end position="91"/>
    </location>
</feature>
<dbReference type="PROSITE" id="PS50044">
    <property type="entry name" value="SIGMA54_3"/>
    <property type="match status" value="1"/>
</dbReference>
<feature type="domain" description="RNA polymerase sigma factor 54 DNA-binding" evidence="10">
    <location>
        <begin position="348"/>
        <end position="504"/>
    </location>
</feature>
<evidence type="ECO:0000256" key="8">
    <source>
        <dbReference type="ARBA" id="ARBA00023163"/>
    </source>
</evidence>
<evidence type="ECO:0000256" key="1">
    <source>
        <dbReference type="ARBA" id="ARBA00008798"/>
    </source>
</evidence>
<gene>
    <name evidence="12" type="primary">rpoN</name>
    <name evidence="12" type="ORF">ACERK3_06675</name>
</gene>
<reference evidence="12 13" key="1">
    <citation type="submission" date="2024-08" db="EMBL/GenBank/DDBJ databases">
        <title>Whole-genome sequencing of halo(alkali)philic microorganisms from hypersaline lakes.</title>
        <authorList>
            <person name="Sorokin D.Y."/>
            <person name="Merkel A.Y."/>
            <person name="Messina E."/>
            <person name="Yakimov M."/>
        </authorList>
    </citation>
    <scope>NUCLEOTIDE SEQUENCE [LARGE SCALE GENOMIC DNA]</scope>
    <source>
        <strain evidence="12 13">AB-hyl4</strain>
    </source>
</reference>
<organism evidence="12 13">
    <name type="scientific">Natronomicrosphaera hydrolytica</name>
    <dbReference type="NCBI Taxonomy" id="3242702"/>
    <lineage>
        <taxon>Bacteria</taxon>
        <taxon>Pseudomonadati</taxon>
        <taxon>Planctomycetota</taxon>
        <taxon>Phycisphaerae</taxon>
        <taxon>Phycisphaerales</taxon>
        <taxon>Phycisphaeraceae</taxon>
        <taxon>Natronomicrosphaera</taxon>
    </lineage>
</organism>
<feature type="region of interest" description="Disordered" evidence="9">
    <location>
        <begin position="104"/>
        <end position="124"/>
    </location>
</feature>
<proteinExistence type="inferred from homology"/>
<evidence type="ECO:0000256" key="5">
    <source>
        <dbReference type="ARBA" id="ARBA00023015"/>
    </source>
</evidence>
<dbReference type="Gene3D" id="1.10.10.1330">
    <property type="entry name" value="RNA polymerase sigma-54 factor, core-binding domain"/>
    <property type="match status" value="1"/>
</dbReference>
<dbReference type="PIRSF" id="PIRSF000774">
    <property type="entry name" value="RpoN"/>
    <property type="match status" value="1"/>
</dbReference>
<dbReference type="Pfam" id="PF04552">
    <property type="entry name" value="Sigma54_DBD"/>
    <property type="match status" value="1"/>
</dbReference>
<evidence type="ECO:0000256" key="6">
    <source>
        <dbReference type="ARBA" id="ARBA00023082"/>
    </source>
</evidence>
<comment type="similarity">
    <text evidence="1">Belongs to the sigma-54 factor family.</text>
</comment>
<keyword evidence="8" id="KW-0804">Transcription</keyword>
<dbReference type="InterPro" id="IPR000394">
    <property type="entry name" value="RNA_pol_sigma_54"/>
</dbReference>
<feature type="domain" description="RNA polymerase sigma factor 54 core-binding" evidence="11">
    <location>
        <begin position="135"/>
        <end position="332"/>
    </location>
</feature>
<evidence type="ECO:0000313" key="13">
    <source>
        <dbReference type="Proteomes" id="UP001575105"/>
    </source>
</evidence>
<evidence type="ECO:0000259" key="10">
    <source>
        <dbReference type="Pfam" id="PF04552"/>
    </source>
</evidence>
<sequence>MRIDAGQQLRIDQRMKLAPRMIQSMEILQMPQAALEERIDQELTNNPTLELREAGTDDESLRAEREQAERDNQEGERELVVADGDDKKSADDFERLSNISEEYGDSWEANTGESYDSYRRPVRNDGERDRKIDAMANTAARSESMFDQLVAQWRMVETTPREAELGQYIIGFLDADGYLRTDMQTLLQQAPDHATIAELEAVLEKLQQNLEPPGLGARNLRECLLLQIDARERSDRDADLYVERLLVEEYLKDIEANRLPRIAKATNLTLDEVKQGILGLRQFQPHPGRLLSDDAPRTITPDAAIEYDEDEDRYVATLTSGHTPPLSISNTYARLARDNGVDKRTRDFVNTNLRNARWLIDALQQRNMTLLRVINVVLEAQRDYFDHGPQALKPLPMTTVADQLGIHVATVSRAVHEKYLQTPRGILPLRMFFSGGTETESGDSMSWSAVQAKLQEVIDAEDKSEPLNDDQLVDELKKRGIDIARRTVAKYRKQLNIPPARQRREF</sequence>
<dbReference type="Pfam" id="PF04963">
    <property type="entry name" value="Sigma54_CBD"/>
    <property type="match status" value="1"/>
</dbReference>
<protein>
    <submittedName>
        <fullName evidence="12">RNA polymerase factor sigma-54</fullName>
    </submittedName>
</protein>
<dbReference type="RefSeq" id="WP_425344910.1">
    <property type="nucleotide sequence ID" value="NZ_JBGUBD010000004.1"/>
</dbReference>
<evidence type="ECO:0000259" key="11">
    <source>
        <dbReference type="Pfam" id="PF04963"/>
    </source>
</evidence>
<dbReference type="Pfam" id="PF00309">
    <property type="entry name" value="Sigma54_AID"/>
    <property type="match status" value="1"/>
</dbReference>
<evidence type="ECO:0000256" key="4">
    <source>
        <dbReference type="ARBA" id="ARBA00022695"/>
    </source>
</evidence>
<dbReference type="PANTHER" id="PTHR32248">
    <property type="entry name" value="RNA POLYMERASE SIGMA-54 FACTOR"/>
    <property type="match status" value="1"/>
</dbReference>
<dbReference type="InterPro" id="IPR007046">
    <property type="entry name" value="RNA_pol_sigma_54_core-bd"/>
</dbReference>
<evidence type="ECO:0000256" key="9">
    <source>
        <dbReference type="SAM" id="MobiDB-lite"/>
    </source>
</evidence>
<name>A0ABV4U371_9BACT</name>
<evidence type="ECO:0000256" key="7">
    <source>
        <dbReference type="ARBA" id="ARBA00023125"/>
    </source>
</evidence>